<dbReference type="FunFam" id="3.40.50.300:FF:001091">
    <property type="entry name" value="Probable disease resistance protein At1g61300"/>
    <property type="match status" value="1"/>
</dbReference>
<evidence type="ECO:0000313" key="11">
    <source>
        <dbReference type="Proteomes" id="UP000236630"/>
    </source>
</evidence>
<evidence type="ECO:0000313" key="10">
    <source>
        <dbReference type="EMBL" id="GAY66113.1"/>
    </source>
</evidence>
<evidence type="ECO:0000256" key="5">
    <source>
        <dbReference type="ARBA" id="ARBA00022821"/>
    </source>
</evidence>
<dbReference type="InterPro" id="IPR050905">
    <property type="entry name" value="Plant_NBS-LRR"/>
</dbReference>
<dbReference type="SMART" id="SM00369">
    <property type="entry name" value="LRR_TYP"/>
    <property type="match status" value="6"/>
</dbReference>
<dbReference type="InterPro" id="IPR001611">
    <property type="entry name" value="Leu-rich_rpt"/>
</dbReference>
<sequence length="1376" mass="157088">MGGIISTFFSADTIRPILFYVGGEAKYIWGLKGNLDDLQTETENLIAKKLDLLNKVRLAEQQPRNRRTPTVELWFRRVEEIETKVETLQQERDQEIDRLCLGGFCSKDLISSYDFGKKVEKLKEEVIKLWEKGEAMKEVYEGVPEGAAVAIAVDRTIVGQESILDQVWRCITEQKKNNGIIGLYGMGGIGKTTLLKQVNNKFCSEEHDFDVVIWSVVSREPNLMQIQEDIGKRIGFSTDSWQGKSFEERASDITNTLKHKKFVLLSDDIWESEIDLTKLGVPLLTLDYGSRIVFTTRFEGTCGKMGADKNRFKVPYLGDDDAWKLFEGVVGRYVLDKLSDFPTLAKDMARQCHGLPLALKTVGNAMASKVYPEEWKEAIEILSASASKFEDMEKKVLSSLKFSYDSLPKDELRSCLLYCCLFPEDSEILKTELMEYWKSEGFLDSSSGWGVLGALVRACLLEEGGDHVKMHDMIRDMALWIANEIEEEEENFLVRVGVGLTEAPKIEEWEGVKRISLIDNEIRSLPEIPTCPRLQTLLLEYNCIKEITDIFFQSLPSLRVLNLSGNDSLTELPVGISSLVSLHHLDLSWTEVRGLPQELKALVNLRYLNLEYTYEMRKIPQQLISSFSKLQVLRMLRCGLSHPPIVEIHCLEQLNLITLSLHGSRGVENFLKFPKLQNITQALSIENCNSLPLNLLHLANMEHLERLIIWDSNLEDWNVDCAGEVQKMRKLHLITISECSNVKDLTWLVFVPNLKSLSVNVCFDMEEIISVEKLSGVSEMMGELNLFSELESLTLQNASNLKRIYRDPLPFPQLEEIDISKCPKLKKLPLNSSSVKKLKIDIYGEKEWWEELQWEDQATQNAFSPSDTIRPILFYVGGQAKYIWGNLDDLQTEKENLIAKKLDLLNKVRLAEQQQPRAQRTSTVKLWFERVEEIETKVERLQQERDQEIDRLCLGGFCSKDLISSYDFGKKVEKLKEEVIKLREKGEAMKEVCEGVPEGAAVTIAVDRTIVGQESILDQVWRCITDQEKNEGIIGLYDYEIEKTDLMEYWKSEGFVDSSSGWGVLGALVRACLLEEAGDRVKMHDMIRDMALWIATEIEEEEENFLVRAGVGLTDALKIEEWEGVKRISLMQNKIQSLPQIPTCPRLQTLLLNRNHIAKITDSFFQSLPSLRVLNLSENYSLTELPVGISSLVSLHHLDLSSTKVRGLPQELKALVLRMLCCGQSHQPIVEEGNVLSDDAESLMKEIHCLEQLNLITLSLHGSRGVENFLKFPKLQNITQALHIKDCNSLPLNLLHLANMEHLEELDIEDSNLEDWNVDCAGEVQKMRKLHSVVIRNCSNVKDLTWLVFVPNLKWLQIFHCDDMEEIISVEKLSER</sequence>
<dbReference type="SUPFAM" id="SSF52058">
    <property type="entry name" value="L domain-like"/>
    <property type="match status" value="2"/>
</dbReference>
<dbReference type="Pfam" id="PF13855">
    <property type="entry name" value="LRR_8"/>
    <property type="match status" value="1"/>
</dbReference>
<feature type="coiled-coil region" evidence="7">
    <location>
        <begin position="35"/>
        <end position="98"/>
    </location>
</feature>
<dbReference type="PANTHER" id="PTHR33463:SF220">
    <property type="entry name" value="NB-ARC DOMAIN-CONTAINING PROTEIN"/>
    <property type="match status" value="1"/>
</dbReference>
<keyword evidence="7" id="KW-0175">Coiled coil</keyword>
<name>A0A2H5QNC4_CITUN</name>
<dbReference type="Gene3D" id="3.40.50.300">
    <property type="entry name" value="P-loop containing nucleotide triphosphate hydrolases"/>
    <property type="match status" value="1"/>
</dbReference>
<proteinExistence type="inferred from homology"/>
<dbReference type="GO" id="GO:0043531">
    <property type="term" value="F:ADP binding"/>
    <property type="evidence" value="ECO:0007669"/>
    <property type="project" value="InterPro"/>
</dbReference>
<comment type="caution">
    <text evidence="10">The sequence shown here is derived from an EMBL/GenBank/DDBJ whole genome shotgun (WGS) entry which is preliminary data.</text>
</comment>
<dbReference type="PANTHER" id="PTHR33463">
    <property type="entry name" value="NB-ARC DOMAIN-CONTAINING PROTEIN-RELATED"/>
    <property type="match status" value="1"/>
</dbReference>
<dbReference type="PRINTS" id="PR00364">
    <property type="entry name" value="DISEASERSIST"/>
</dbReference>
<dbReference type="InterPro" id="IPR002182">
    <property type="entry name" value="NB-ARC"/>
</dbReference>
<dbReference type="Gene3D" id="1.10.8.430">
    <property type="entry name" value="Helical domain of apoptotic protease-activating factors"/>
    <property type="match status" value="1"/>
</dbReference>
<dbReference type="GO" id="GO:0006952">
    <property type="term" value="P:defense response"/>
    <property type="evidence" value="ECO:0007669"/>
    <property type="project" value="UniProtKB-KW"/>
</dbReference>
<evidence type="ECO:0000256" key="2">
    <source>
        <dbReference type="ARBA" id="ARBA00022614"/>
    </source>
</evidence>
<evidence type="ECO:0000256" key="6">
    <source>
        <dbReference type="ARBA" id="ARBA00022840"/>
    </source>
</evidence>
<gene>
    <name evidence="10" type="ORF">CUMW_246160</name>
</gene>
<keyword evidence="3" id="KW-0677">Repeat</keyword>
<evidence type="ECO:0000256" key="4">
    <source>
        <dbReference type="ARBA" id="ARBA00022741"/>
    </source>
</evidence>
<dbReference type="Gene3D" id="3.80.10.10">
    <property type="entry name" value="Ribonuclease Inhibitor"/>
    <property type="match status" value="4"/>
</dbReference>
<keyword evidence="6" id="KW-0067">ATP-binding</keyword>
<dbReference type="EMBL" id="BDQV01000540">
    <property type="protein sequence ID" value="GAY66113.1"/>
    <property type="molecule type" value="Genomic_DNA"/>
</dbReference>
<reference evidence="10 11" key="1">
    <citation type="journal article" date="2017" name="Front. Genet.">
        <title>Draft sequencing of the heterozygous diploid genome of Satsuma (Citrus unshiu Marc.) using a hybrid assembly approach.</title>
        <authorList>
            <person name="Shimizu T."/>
            <person name="Tanizawa Y."/>
            <person name="Mochizuki T."/>
            <person name="Nagasaki H."/>
            <person name="Yoshioka T."/>
            <person name="Toyoda A."/>
            <person name="Fujiyama A."/>
            <person name="Kaminuma E."/>
            <person name="Nakamura Y."/>
        </authorList>
    </citation>
    <scope>NUCLEOTIDE SEQUENCE [LARGE SCALE GENOMIC DNA]</scope>
    <source>
        <strain evidence="11">cv. Miyagawa wase</strain>
    </source>
</reference>
<evidence type="ECO:0000259" key="8">
    <source>
        <dbReference type="Pfam" id="PF00931"/>
    </source>
</evidence>
<evidence type="ECO:0000259" key="9">
    <source>
        <dbReference type="Pfam" id="PF23598"/>
    </source>
</evidence>
<dbReference type="Pfam" id="PF00931">
    <property type="entry name" value="NB-ARC"/>
    <property type="match status" value="1"/>
</dbReference>
<dbReference type="InterPro" id="IPR003591">
    <property type="entry name" value="Leu-rich_rpt_typical-subtyp"/>
</dbReference>
<dbReference type="FunFam" id="1.10.8.430:FF:000003">
    <property type="entry name" value="Probable disease resistance protein At5g66910"/>
    <property type="match status" value="1"/>
</dbReference>
<dbReference type="GO" id="GO:0005524">
    <property type="term" value="F:ATP binding"/>
    <property type="evidence" value="ECO:0007669"/>
    <property type="project" value="UniProtKB-KW"/>
</dbReference>
<keyword evidence="5" id="KW-0611">Plant defense</keyword>
<dbReference type="Proteomes" id="UP000236630">
    <property type="component" value="Unassembled WGS sequence"/>
</dbReference>
<dbReference type="InterPro" id="IPR042197">
    <property type="entry name" value="Apaf_helical"/>
</dbReference>
<dbReference type="PROSITE" id="PS51450">
    <property type="entry name" value="LRR"/>
    <property type="match status" value="2"/>
</dbReference>
<feature type="domain" description="Disease resistance R13L4/SHOC-2-like LRR" evidence="9">
    <location>
        <begin position="517"/>
        <end position="796"/>
    </location>
</feature>
<organism evidence="10 11">
    <name type="scientific">Citrus unshiu</name>
    <name type="common">Satsuma mandarin</name>
    <name type="synonym">Citrus nobilis var. unshiu</name>
    <dbReference type="NCBI Taxonomy" id="55188"/>
    <lineage>
        <taxon>Eukaryota</taxon>
        <taxon>Viridiplantae</taxon>
        <taxon>Streptophyta</taxon>
        <taxon>Embryophyta</taxon>
        <taxon>Tracheophyta</taxon>
        <taxon>Spermatophyta</taxon>
        <taxon>Magnoliopsida</taxon>
        <taxon>eudicotyledons</taxon>
        <taxon>Gunneridae</taxon>
        <taxon>Pentapetalae</taxon>
        <taxon>rosids</taxon>
        <taxon>malvids</taxon>
        <taxon>Sapindales</taxon>
        <taxon>Rutaceae</taxon>
        <taxon>Aurantioideae</taxon>
        <taxon>Citrus</taxon>
    </lineage>
</organism>
<dbReference type="FunFam" id="1.10.10.10:FF:000322">
    <property type="entry name" value="Probable disease resistance protein At1g63360"/>
    <property type="match status" value="1"/>
</dbReference>
<evidence type="ECO:0000256" key="3">
    <source>
        <dbReference type="ARBA" id="ARBA00022737"/>
    </source>
</evidence>
<dbReference type="InterPro" id="IPR055414">
    <property type="entry name" value="LRR_R13L4/SHOC2-like"/>
</dbReference>
<dbReference type="Pfam" id="PF23598">
    <property type="entry name" value="LRR_14"/>
    <property type="match status" value="1"/>
</dbReference>
<feature type="domain" description="NB-ARC" evidence="8">
    <location>
        <begin position="161"/>
        <end position="332"/>
    </location>
</feature>
<feature type="coiled-coil region" evidence="7">
    <location>
        <begin position="887"/>
        <end position="992"/>
    </location>
</feature>
<keyword evidence="11" id="KW-1185">Reference proteome</keyword>
<accession>A0A2H5QNC4</accession>
<comment type="similarity">
    <text evidence="1">Belongs to the disease resistance NB-LRR family.</text>
</comment>
<evidence type="ECO:0000256" key="1">
    <source>
        <dbReference type="ARBA" id="ARBA00008894"/>
    </source>
</evidence>
<dbReference type="InterPro" id="IPR027417">
    <property type="entry name" value="P-loop_NTPase"/>
</dbReference>
<dbReference type="InterPro" id="IPR032675">
    <property type="entry name" value="LRR_dom_sf"/>
</dbReference>
<keyword evidence="2" id="KW-0433">Leucine-rich repeat</keyword>
<dbReference type="SUPFAM" id="SSF52540">
    <property type="entry name" value="P-loop containing nucleoside triphosphate hydrolases"/>
    <property type="match status" value="1"/>
</dbReference>
<evidence type="ECO:0000256" key="7">
    <source>
        <dbReference type="SAM" id="Coils"/>
    </source>
</evidence>
<protein>
    <submittedName>
        <fullName evidence="10">Uncharacterized protein</fullName>
    </submittedName>
</protein>
<keyword evidence="4" id="KW-0547">Nucleotide-binding</keyword>